<accession>A0A9W7DZH2</accession>
<gene>
    <name evidence="1" type="ORF">TrST_g1584</name>
</gene>
<keyword evidence="2" id="KW-1185">Reference proteome</keyword>
<comment type="caution">
    <text evidence="1">The sequence shown here is derived from an EMBL/GenBank/DDBJ whole genome shotgun (WGS) entry which is preliminary data.</text>
</comment>
<reference evidence="2" key="1">
    <citation type="journal article" date="2023" name="Commun. Biol.">
        <title>Genome analysis of Parmales, the sister group of diatoms, reveals the evolutionary specialization of diatoms from phago-mixotrophs to photoautotrophs.</title>
        <authorList>
            <person name="Ban H."/>
            <person name="Sato S."/>
            <person name="Yoshikawa S."/>
            <person name="Yamada K."/>
            <person name="Nakamura Y."/>
            <person name="Ichinomiya M."/>
            <person name="Sato N."/>
            <person name="Blanc-Mathieu R."/>
            <person name="Endo H."/>
            <person name="Kuwata A."/>
            <person name="Ogata H."/>
        </authorList>
    </citation>
    <scope>NUCLEOTIDE SEQUENCE [LARGE SCALE GENOMIC DNA]</scope>
    <source>
        <strain evidence="2">NIES 3701</strain>
    </source>
</reference>
<name>A0A9W7DZH2_9STRA</name>
<dbReference type="Proteomes" id="UP001165085">
    <property type="component" value="Unassembled WGS sequence"/>
</dbReference>
<dbReference type="AlphaFoldDB" id="A0A9W7DZH2"/>
<organism evidence="1 2">
    <name type="scientific">Triparma strigata</name>
    <dbReference type="NCBI Taxonomy" id="1606541"/>
    <lineage>
        <taxon>Eukaryota</taxon>
        <taxon>Sar</taxon>
        <taxon>Stramenopiles</taxon>
        <taxon>Ochrophyta</taxon>
        <taxon>Bolidophyceae</taxon>
        <taxon>Parmales</taxon>
        <taxon>Triparmaceae</taxon>
        <taxon>Triparma</taxon>
    </lineage>
</organism>
<dbReference type="EMBL" id="BRXY01000061">
    <property type="protein sequence ID" value="GMH59750.1"/>
    <property type="molecule type" value="Genomic_DNA"/>
</dbReference>
<dbReference type="OrthoDB" id="38015at2759"/>
<protein>
    <submittedName>
        <fullName evidence="1">Uncharacterized protein</fullName>
    </submittedName>
</protein>
<sequence length="572" mass="63141">MPFQPIESSFPVPPLLINPATPELHAEMLRFSPPLLKVHLSSSILSFPSGPPSFLTKAAPVGSSWTVKSWQRIDLKDGSILELLIVPSHPSSSGTSVNTSSSSSFSASSFSSATSSKLHKLQGKQGFYYPLAFPEYNIVQMQAFIDNCLTPADLMRMGRINVARDGFDFVCLVQALKTVEAEYQYIYETSYLSNVGLYKSLALLPSSTSPTHQPCVLKPAAYPAQADAAQKKLMSLAKRLCTHLKITSVGVGPPKTVSRAVSKASSKYAGDITRVLDWCRAVIVCPNPSVLLSALLLIRSRCSSTLVRLKTDSLIGEALPGGYRHAVVNFDLGGHVGELCLTTEEMWSVCKTKGSRHYFHCMDLGSDSLRNVDSIILGVGSEERGDMIQDVEGRFGKLLESDGNWTEYQTNVIMALTRLLIHSGFDRWASLNLRKILNHYELVDKSASNPNVNEVKKILVRCLERMGNHEEAEEISLEVLDMEEKAKVEVHCVSRVANVSVDTFKEMVTESRLTVAQKVQDGQDSTITREYKFLAEEGLEFRRELGRTFPFLCIDEKTGLETRGPGKNKVGH</sequence>
<proteinExistence type="predicted"/>
<evidence type="ECO:0000313" key="1">
    <source>
        <dbReference type="EMBL" id="GMH59750.1"/>
    </source>
</evidence>
<evidence type="ECO:0000313" key="2">
    <source>
        <dbReference type="Proteomes" id="UP001165085"/>
    </source>
</evidence>